<proteinExistence type="predicted"/>
<dbReference type="InterPro" id="IPR050194">
    <property type="entry name" value="Glycosyltransferase_grp1"/>
</dbReference>
<dbReference type="OrthoDB" id="596635at2"/>
<dbReference type="GO" id="GO:0016757">
    <property type="term" value="F:glycosyltransferase activity"/>
    <property type="evidence" value="ECO:0007669"/>
    <property type="project" value="InterPro"/>
</dbReference>
<dbReference type="Proteomes" id="UP000177506">
    <property type="component" value="Unassembled WGS sequence"/>
</dbReference>
<protein>
    <recommendedName>
        <fullName evidence="1">Glycosyl transferase family 1 domain-containing protein</fullName>
    </recommendedName>
</protein>
<dbReference type="CDD" id="cd03801">
    <property type="entry name" value="GT4_PimA-like"/>
    <property type="match status" value="1"/>
</dbReference>
<reference evidence="2 3" key="1">
    <citation type="submission" date="2016-08" db="EMBL/GenBank/DDBJ databases">
        <title>Hymenobacter coccineus sp. nov., Hymenobacter lapidarius sp. nov. and Hymenobacter glacialis sp. nov., isolated from Antarctic soil.</title>
        <authorList>
            <person name="Sedlacek I."/>
            <person name="Kralova S."/>
            <person name="Kyrova K."/>
            <person name="Maslanova I."/>
            <person name="Stankova E."/>
            <person name="Vrbovska V."/>
            <person name="Nemec M."/>
            <person name="Bartak M."/>
            <person name="Svec P."/>
            <person name="Busse H.-J."/>
            <person name="Pantucek R."/>
        </authorList>
    </citation>
    <scope>NUCLEOTIDE SEQUENCE [LARGE SCALE GENOMIC DNA]</scope>
    <source>
        <strain evidence="2 3">CCM 8649</strain>
    </source>
</reference>
<feature type="domain" description="Glycosyl transferase family 1" evidence="1">
    <location>
        <begin position="232"/>
        <end position="385"/>
    </location>
</feature>
<dbReference type="PANTHER" id="PTHR45947">
    <property type="entry name" value="SULFOQUINOVOSYL TRANSFERASE SQD2"/>
    <property type="match status" value="1"/>
</dbReference>
<keyword evidence="3" id="KW-1185">Reference proteome</keyword>
<dbReference type="AlphaFoldDB" id="A0A1G1THF7"/>
<dbReference type="Gene3D" id="3.40.50.2000">
    <property type="entry name" value="Glycogen Phosphorylase B"/>
    <property type="match status" value="2"/>
</dbReference>
<evidence type="ECO:0000313" key="3">
    <source>
        <dbReference type="Proteomes" id="UP000177506"/>
    </source>
</evidence>
<sequence>MKVLISAYACNPTKGGEEGIGFNWMQQWQQLGHEVWCLTKSTGAADLEAYIAQHWSPAEQTRTHLVYVAVPAWVEYAYRWQFGVYLHYMVWQYRAWRAAQGLAVAQGFDLVHHATYGSMQMATWLWRLGQPLVVGPLGGGQQAPVAFRRYFPDWFKTETLRNAISKVLVACDPNVRQSLRRAALVLTTNAETAAAVRRLGGRRVEMFLDSGLPANFLPAEFPMRPGGGALRLLWLGRLVTRKALPLVLEALAQVDARVPFCLTVVGDGIVGAQLPALIAQHGLEGRVVWRGTLPWAEVREEFLTHDAFMFASLRDSFATQLLEAMGTGLPIITLDHQGARDFIPPAAALKIPVTTPAETVAALARAVEYCYDHPAARVAMGRAGYAFAHTQTWPLRGRHLQALVNSVLAPSRLVPAAVPGDTTPPSQL</sequence>
<accession>A0A1G1THF7</accession>
<gene>
    <name evidence="2" type="ORF">BEN49_07030</name>
</gene>
<dbReference type="Pfam" id="PF00534">
    <property type="entry name" value="Glycos_transf_1"/>
    <property type="match status" value="1"/>
</dbReference>
<evidence type="ECO:0000259" key="1">
    <source>
        <dbReference type="Pfam" id="PF00534"/>
    </source>
</evidence>
<name>A0A1G1THF7_9BACT</name>
<dbReference type="InterPro" id="IPR001296">
    <property type="entry name" value="Glyco_trans_1"/>
</dbReference>
<organism evidence="2 3">
    <name type="scientific">Hymenobacter coccineus</name>
    <dbReference type="NCBI Taxonomy" id="1908235"/>
    <lineage>
        <taxon>Bacteria</taxon>
        <taxon>Pseudomonadati</taxon>
        <taxon>Bacteroidota</taxon>
        <taxon>Cytophagia</taxon>
        <taxon>Cytophagales</taxon>
        <taxon>Hymenobacteraceae</taxon>
        <taxon>Hymenobacter</taxon>
    </lineage>
</organism>
<comment type="caution">
    <text evidence="2">The sequence shown here is derived from an EMBL/GenBank/DDBJ whole genome shotgun (WGS) entry which is preliminary data.</text>
</comment>
<dbReference type="SUPFAM" id="SSF53756">
    <property type="entry name" value="UDP-Glycosyltransferase/glycogen phosphorylase"/>
    <property type="match status" value="1"/>
</dbReference>
<dbReference type="PANTHER" id="PTHR45947:SF3">
    <property type="entry name" value="SULFOQUINOVOSYL TRANSFERASE SQD2"/>
    <property type="match status" value="1"/>
</dbReference>
<dbReference type="EMBL" id="MDZA01000166">
    <property type="protein sequence ID" value="OGX90305.1"/>
    <property type="molecule type" value="Genomic_DNA"/>
</dbReference>
<evidence type="ECO:0000313" key="2">
    <source>
        <dbReference type="EMBL" id="OGX90305.1"/>
    </source>
</evidence>